<comment type="caution">
    <text evidence="4">The sequence shown here is derived from an EMBL/GenBank/DDBJ whole genome shotgun (WGS) entry which is preliminary data.</text>
</comment>
<dbReference type="InterPro" id="IPR000591">
    <property type="entry name" value="DEP_dom"/>
</dbReference>
<evidence type="ECO:0000256" key="2">
    <source>
        <dbReference type="SAM" id="MobiDB-lite"/>
    </source>
</evidence>
<evidence type="ECO:0000256" key="1">
    <source>
        <dbReference type="ARBA" id="ARBA00010954"/>
    </source>
</evidence>
<dbReference type="CDD" id="cd04446">
    <property type="entry name" value="DEP_DEPDC4"/>
    <property type="match status" value="1"/>
</dbReference>
<dbReference type="PANTHER" id="PTHR12832:SF15">
    <property type="entry name" value="T-COMPLEX PROTEIN 11-LIKE PROTEIN 1"/>
    <property type="match status" value="1"/>
</dbReference>
<accession>A0AB34HZ08</accession>
<evidence type="ECO:0000313" key="4">
    <source>
        <dbReference type="EMBL" id="KAJ8795995.1"/>
    </source>
</evidence>
<dbReference type="SMART" id="SM00049">
    <property type="entry name" value="DEP"/>
    <property type="match status" value="1"/>
</dbReference>
<keyword evidence="5" id="KW-1185">Reference proteome</keyword>
<organism evidence="4 5">
    <name type="scientific">Eschrichtius robustus</name>
    <name type="common">California gray whale</name>
    <name type="synonym">Eschrichtius gibbosus</name>
    <dbReference type="NCBI Taxonomy" id="9764"/>
    <lineage>
        <taxon>Eukaryota</taxon>
        <taxon>Metazoa</taxon>
        <taxon>Chordata</taxon>
        <taxon>Craniata</taxon>
        <taxon>Vertebrata</taxon>
        <taxon>Euteleostomi</taxon>
        <taxon>Mammalia</taxon>
        <taxon>Eutheria</taxon>
        <taxon>Laurasiatheria</taxon>
        <taxon>Artiodactyla</taxon>
        <taxon>Whippomorpha</taxon>
        <taxon>Cetacea</taxon>
        <taxon>Mysticeti</taxon>
        <taxon>Eschrichtiidae</taxon>
        <taxon>Eschrichtius</taxon>
    </lineage>
</organism>
<dbReference type="InterPro" id="IPR036388">
    <property type="entry name" value="WH-like_DNA-bd_sf"/>
</dbReference>
<evidence type="ECO:0000313" key="5">
    <source>
        <dbReference type="Proteomes" id="UP001159641"/>
    </source>
</evidence>
<dbReference type="InterPro" id="IPR036390">
    <property type="entry name" value="WH_DNA-bd_sf"/>
</dbReference>
<dbReference type="SUPFAM" id="SSF46785">
    <property type="entry name" value="Winged helix' DNA-binding domain"/>
    <property type="match status" value="1"/>
</dbReference>
<protein>
    <recommendedName>
        <fullName evidence="3">DEP domain-containing protein</fullName>
    </recommendedName>
</protein>
<feature type="domain" description="DEP" evidence="3">
    <location>
        <begin position="46"/>
        <end position="136"/>
    </location>
</feature>
<dbReference type="AlphaFoldDB" id="A0AB34HZ08"/>
<dbReference type="GO" id="GO:0035556">
    <property type="term" value="P:intracellular signal transduction"/>
    <property type="evidence" value="ECO:0007669"/>
    <property type="project" value="InterPro"/>
</dbReference>
<feature type="region of interest" description="Disordered" evidence="2">
    <location>
        <begin position="424"/>
        <end position="512"/>
    </location>
</feature>
<proteinExistence type="inferred from homology"/>
<dbReference type="Pfam" id="PF05794">
    <property type="entry name" value="Tcp11"/>
    <property type="match status" value="2"/>
</dbReference>
<reference evidence="4 5" key="1">
    <citation type="submission" date="2022-11" db="EMBL/GenBank/DDBJ databases">
        <title>Whole genome sequence of Eschrichtius robustus ER-17-0199.</title>
        <authorList>
            <person name="Bruniche-Olsen A."/>
            <person name="Black A.N."/>
            <person name="Fields C.J."/>
            <person name="Walden K."/>
            <person name="Dewoody J.A."/>
        </authorList>
    </citation>
    <scope>NUCLEOTIDE SEQUENCE [LARGE SCALE GENOMIC DNA]</scope>
    <source>
        <strain evidence="4">ER-17-0199</strain>
        <tissue evidence="4">Blubber</tissue>
    </source>
</reference>
<dbReference type="Gene3D" id="1.10.10.10">
    <property type="entry name" value="Winged helix-like DNA-binding domain superfamily/Winged helix DNA-binding domain"/>
    <property type="match status" value="1"/>
</dbReference>
<feature type="compositionally biased region" description="Low complexity" evidence="2">
    <location>
        <begin position="464"/>
        <end position="475"/>
    </location>
</feature>
<feature type="compositionally biased region" description="Basic and acidic residues" evidence="2">
    <location>
        <begin position="476"/>
        <end position="490"/>
    </location>
</feature>
<dbReference type="InterPro" id="IPR008862">
    <property type="entry name" value="Tcp11"/>
</dbReference>
<dbReference type="EMBL" id="JAIQCJ010000544">
    <property type="protein sequence ID" value="KAJ8795995.1"/>
    <property type="molecule type" value="Genomic_DNA"/>
</dbReference>
<comment type="similarity">
    <text evidence="1">Belongs to the TCP11 family.</text>
</comment>
<gene>
    <name evidence="4" type="ORF">J1605_002757</name>
</gene>
<dbReference type="CDD" id="cd04405">
    <property type="entry name" value="RhoGAP_BRCC3-like"/>
    <property type="match status" value="1"/>
</dbReference>
<dbReference type="Pfam" id="PF00610">
    <property type="entry name" value="DEP"/>
    <property type="match status" value="1"/>
</dbReference>
<dbReference type="Proteomes" id="UP001159641">
    <property type="component" value="Unassembled WGS sequence"/>
</dbReference>
<sequence>MATVREKAAALNLSALQSPAQRPPGFSVAQKPFGATYVWSSIITTLQTQVEVKKRRHRLKRHNDCFVGSEAVDVIFSHLIQNKYFGDADIPRAKVVRVCQALMDYKVFEAVPTKVFGKDKKPTFEDSACSLYRFTTIPNRDSQLGKENKLFSPSRYADALFKSSDIKSANLEDLWENLSLKPADSPHVNISANLSPQVINEVWQEETVGRLLQLIDLPLLDSLLKRQEVVPKVTQPKRQPDLVNNRNYLDRGILKAYGESQEDEWLSSAIDCLEYLPDQMVVDISRNFPEQPDRIDLVKELLFDAISKYYSSREPLLNHLSDVHNGIAELLVNGKTEIALEATQLFLKLLDSQNREEFRRLLYFMAVAAHPSEFKLQKESDNRMVVKRIFSKAIVDNKNLSKGKTDLLVLFLMDHQKDVFKTLRSGRAGRYPPEPGEEDRSQRSEGCGLGGAEAEPPCSPRILPASAAAPAPARFPAERQEGGRRLRYSDESQMSNNHPYRSSEKGANTASPPRFVTVEELLETAKGVTNMTIAHEIVINGDFRIKPVELPEDSLEKKVKDIVHKAFWDCLSVQLSEDPPTYDRAIKLVGEIKETLLSFLLPGHTRLRNQITEVLDLDLIKQEAENGALDISKLAEFIIGMMGTLCAPVRDEEVKKLKDLKEIVPLFRAIFSVLDLMKVDMANFAVSSIRPHLMQQSVEYERKQFQEFLEKQPNSLDFVTQWLEEAADDLMNQKCRNALPAVGEASGSGDGPGPDPVAVQNYAYLKLLKWDHLHRPFPETVLMDLSRFQEFQLQLEQLTVLGAVLLVTFSMAAPGISSRADFAEKLKMIVKILLTDMHLPSFHLEDALTTVGEKVCLEVSSCLSLCGFSPLTTDKEAVLKGQIQAVASPDNPIRRIVGTFGRRRDQGYACDGLADRPLCGHLEGFDGLRVPACVSRSFIFRSLRRTLLMLQGPRTVEIIVVNRDSRVLTFLETYLVSSHQKPLPTAPGGLGPVQTELEEVAIKFVRLVNYNKMVFSPYYDAILSKILVRP</sequence>
<name>A0AB34HZ08_ESCRO</name>
<dbReference type="PROSITE" id="PS50186">
    <property type="entry name" value="DEP"/>
    <property type="match status" value="1"/>
</dbReference>
<dbReference type="PANTHER" id="PTHR12832">
    <property type="entry name" value="TESTIS-SPECIFIC PROTEIN PBS13 T-COMPLEX 11"/>
    <property type="match status" value="1"/>
</dbReference>
<evidence type="ECO:0000259" key="3">
    <source>
        <dbReference type="PROSITE" id="PS50186"/>
    </source>
</evidence>
<feature type="compositionally biased region" description="Polar residues" evidence="2">
    <location>
        <begin position="491"/>
        <end position="511"/>
    </location>
</feature>